<protein>
    <submittedName>
        <fullName evidence="1">Membrane protein</fullName>
    </submittedName>
</protein>
<dbReference type="KEGG" id="cdo:CDOO_04945"/>
<dbReference type="Proteomes" id="UP000029914">
    <property type="component" value="Chromosome"/>
</dbReference>
<evidence type="ECO:0000313" key="2">
    <source>
        <dbReference type="Proteomes" id="UP000029914"/>
    </source>
</evidence>
<dbReference type="eggNOG" id="ENOG5032TE4">
    <property type="taxonomic scope" value="Bacteria"/>
</dbReference>
<dbReference type="RefSeq" id="WP_018021805.1">
    <property type="nucleotide sequence ID" value="NZ_AQUX01000004.1"/>
</dbReference>
<dbReference type="OrthoDB" id="4808449at2"/>
<name>A0A097IEU9_9CORY</name>
<dbReference type="Pfam" id="PF13787">
    <property type="entry name" value="HXXEE"/>
    <property type="match status" value="1"/>
</dbReference>
<dbReference type="AlphaFoldDB" id="A0A097IEU9"/>
<accession>A0A097IEU9</accession>
<evidence type="ECO:0000313" key="1">
    <source>
        <dbReference type="EMBL" id="AIT60672.1"/>
    </source>
</evidence>
<keyword evidence="2" id="KW-1185">Reference proteome</keyword>
<proteinExistence type="predicted"/>
<organism evidence="1 2">
    <name type="scientific">Corynebacterium doosanense CAU 212 = DSM 45436</name>
    <dbReference type="NCBI Taxonomy" id="558173"/>
    <lineage>
        <taxon>Bacteria</taxon>
        <taxon>Bacillati</taxon>
        <taxon>Actinomycetota</taxon>
        <taxon>Actinomycetes</taxon>
        <taxon>Mycobacteriales</taxon>
        <taxon>Corynebacteriaceae</taxon>
        <taxon>Corynebacterium</taxon>
    </lineage>
</organism>
<sequence length="162" mass="17222">MSWKGPTALFAAWVIHDLEEAFAFPASCDRLVDRTGIEQLRITPQQSWIAVGLMGILVAVACGCGGRSTGKSAIYRAVVAGLEAHVVTHLGASVAQRGYTAGVVTALPIMLPGALMARRELQRDGCELRFRDTVNGVALLLPAALVCQVVARLIRRVSAAKN</sequence>
<reference evidence="1 2" key="1">
    <citation type="submission" date="2013-09" db="EMBL/GenBank/DDBJ databases">
        <title>Complete genome sequence of Corynebacterium doosanense CAU 212(T) (=DSM 45436(T)), isolated from activated sludge.</title>
        <authorList>
            <person name="Schaffert L."/>
            <person name="Albersmeier A."/>
            <person name="Kalinowski J."/>
            <person name="Ruckert C."/>
        </authorList>
    </citation>
    <scope>NUCLEOTIDE SEQUENCE [LARGE SCALE GENOMIC DNA]</scope>
    <source>
        <strain evidence="1 2">CAU 212</strain>
    </source>
</reference>
<dbReference type="EMBL" id="CP006764">
    <property type="protein sequence ID" value="AIT60672.1"/>
    <property type="molecule type" value="Genomic_DNA"/>
</dbReference>
<dbReference type="HOGENOM" id="CLU_112479_0_0_11"/>
<gene>
    <name evidence="1" type="ORF">CDOO_04945</name>
</gene>
<dbReference type="InterPro" id="IPR025671">
    <property type="entry name" value="HXXEE"/>
</dbReference>